<dbReference type="EMBL" id="JAGMUU010000001">
    <property type="protein sequence ID" value="KAH7163563.1"/>
    <property type="molecule type" value="Genomic_DNA"/>
</dbReference>
<feature type="region of interest" description="Disordered" evidence="2">
    <location>
        <begin position="1"/>
        <end position="30"/>
    </location>
</feature>
<gene>
    <name evidence="4" type="ORF">B0J13DRAFT_430437</name>
</gene>
<dbReference type="InterPro" id="IPR050565">
    <property type="entry name" value="LYPA1-2/EST-like"/>
</dbReference>
<dbReference type="Pfam" id="PF02230">
    <property type="entry name" value="Abhydrolase_2"/>
    <property type="match status" value="1"/>
</dbReference>
<feature type="domain" description="Phospholipase/carboxylesterase/thioesterase" evidence="3">
    <location>
        <begin position="32"/>
        <end position="179"/>
    </location>
</feature>
<dbReference type="GO" id="GO:0005737">
    <property type="term" value="C:cytoplasm"/>
    <property type="evidence" value="ECO:0007669"/>
    <property type="project" value="TreeGrafter"/>
</dbReference>
<evidence type="ECO:0000313" key="4">
    <source>
        <dbReference type="EMBL" id="KAH7163563.1"/>
    </source>
</evidence>
<dbReference type="GO" id="GO:0008474">
    <property type="term" value="F:palmitoyl-(protein) hydrolase activity"/>
    <property type="evidence" value="ECO:0007669"/>
    <property type="project" value="TreeGrafter"/>
</dbReference>
<evidence type="ECO:0000259" key="3">
    <source>
        <dbReference type="Pfam" id="PF02230"/>
    </source>
</evidence>
<dbReference type="PANTHER" id="PTHR10655">
    <property type="entry name" value="LYSOPHOSPHOLIPASE-RELATED"/>
    <property type="match status" value="1"/>
</dbReference>
<comment type="similarity">
    <text evidence="1">Belongs to the AB hydrolase superfamily. AB hydrolase 2 family.</text>
</comment>
<organism evidence="4 5">
    <name type="scientific">Dactylonectria estremocensis</name>
    <dbReference type="NCBI Taxonomy" id="1079267"/>
    <lineage>
        <taxon>Eukaryota</taxon>
        <taxon>Fungi</taxon>
        <taxon>Dikarya</taxon>
        <taxon>Ascomycota</taxon>
        <taxon>Pezizomycotina</taxon>
        <taxon>Sordariomycetes</taxon>
        <taxon>Hypocreomycetidae</taxon>
        <taxon>Hypocreales</taxon>
        <taxon>Nectriaceae</taxon>
        <taxon>Dactylonectria</taxon>
    </lineage>
</organism>
<dbReference type="AlphaFoldDB" id="A0A9P9FME6"/>
<reference evidence="4" key="1">
    <citation type="journal article" date="2021" name="Nat. Commun.">
        <title>Genetic determinants of endophytism in the Arabidopsis root mycobiome.</title>
        <authorList>
            <person name="Mesny F."/>
            <person name="Miyauchi S."/>
            <person name="Thiergart T."/>
            <person name="Pickel B."/>
            <person name="Atanasova L."/>
            <person name="Karlsson M."/>
            <person name="Huettel B."/>
            <person name="Barry K.W."/>
            <person name="Haridas S."/>
            <person name="Chen C."/>
            <person name="Bauer D."/>
            <person name="Andreopoulos W."/>
            <person name="Pangilinan J."/>
            <person name="LaButti K."/>
            <person name="Riley R."/>
            <person name="Lipzen A."/>
            <person name="Clum A."/>
            <person name="Drula E."/>
            <person name="Henrissat B."/>
            <person name="Kohler A."/>
            <person name="Grigoriev I.V."/>
            <person name="Martin F.M."/>
            <person name="Hacquard S."/>
        </authorList>
    </citation>
    <scope>NUCLEOTIDE SEQUENCE</scope>
    <source>
        <strain evidence="4">MPI-CAGE-AT-0021</strain>
    </source>
</reference>
<dbReference type="GO" id="GO:0052689">
    <property type="term" value="F:carboxylic ester hydrolase activity"/>
    <property type="evidence" value="ECO:0007669"/>
    <property type="project" value="TreeGrafter"/>
</dbReference>
<dbReference type="InterPro" id="IPR029058">
    <property type="entry name" value="AB_hydrolase_fold"/>
</dbReference>
<accession>A0A9P9FME6</accession>
<sequence length="301" mass="32919">MDHHNDTSASGSSIAGYGKPGFGPAHVLDPRPDYEHTHTAVMLHGRGSGAEEFAEELMASLQSDGRSLREALPGWRWVFPSSPEVWSVMFQEHMPAWFEAFSLADPAARQDLQIPGIEESVGYLRRVLDEERLMVGGRAERLVLGGISQGGAVGIWTLLCEVDLGSGPGGFVGSSTWVPFGDNLERILGSSPGDPGAGTDTHPFSRVDTANAYDPFVHKMVAPDDRKLKPSSSGISVLLGHGLDDAYVDIELGRQAARILSQAGHFVDWREYTGAEQEGHWFQTPDQMDHVYEFLLEFESR</sequence>
<protein>
    <submittedName>
        <fullName evidence="4">Phospholipase/Carboxylesterase</fullName>
    </submittedName>
</protein>
<evidence type="ECO:0000313" key="5">
    <source>
        <dbReference type="Proteomes" id="UP000717696"/>
    </source>
</evidence>
<evidence type="ECO:0000256" key="2">
    <source>
        <dbReference type="SAM" id="MobiDB-lite"/>
    </source>
</evidence>
<dbReference type="OrthoDB" id="2418081at2759"/>
<name>A0A9P9FME6_9HYPO</name>
<dbReference type="SUPFAM" id="SSF53474">
    <property type="entry name" value="alpha/beta-Hydrolases"/>
    <property type="match status" value="1"/>
</dbReference>
<dbReference type="Gene3D" id="3.40.50.1820">
    <property type="entry name" value="alpha/beta hydrolase"/>
    <property type="match status" value="1"/>
</dbReference>
<dbReference type="InterPro" id="IPR003140">
    <property type="entry name" value="PLipase/COase/thioEstase"/>
</dbReference>
<dbReference type="Proteomes" id="UP000717696">
    <property type="component" value="Unassembled WGS sequence"/>
</dbReference>
<keyword evidence="5" id="KW-1185">Reference proteome</keyword>
<proteinExistence type="inferred from homology"/>
<dbReference type="PANTHER" id="PTHR10655:SF63">
    <property type="entry name" value="PHOSPHOLIPASE_CARBOXYLESTERASE_THIOESTERASE DOMAIN-CONTAINING PROTEIN"/>
    <property type="match status" value="1"/>
</dbReference>
<evidence type="ECO:0000256" key="1">
    <source>
        <dbReference type="ARBA" id="ARBA00006499"/>
    </source>
</evidence>
<comment type="caution">
    <text evidence="4">The sequence shown here is derived from an EMBL/GenBank/DDBJ whole genome shotgun (WGS) entry which is preliminary data.</text>
</comment>